<dbReference type="KEGG" id="dpr:Despr_0600"/>
<keyword evidence="1" id="KW-1133">Transmembrane helix</keyword>
<protein>
    <submittedName>
        <fullName evidence="2">Uncharacterized protein</fullName>
    </submittedName>
</protein>
<keyword evidence="3" id="KW-1185">Reference proteome</keyword>
<reference evidence="2 3" key="1">
    <citation type="journal article" date="2011" name="Stand. Genomic Sci.">
        <title>Complete genome sequence of Desulfobulbus propionicus type strain (1pr3).</title>
        <authorList>
            <person name="Pagani I."/>
            <person name="Lapidus A."/>
            <person name="Nolan M."/>
            <person name="Lucas S."/>
            <person name="Hammon N."/>
            <person name="Deshpande S."/>
            <person name="Cheng J.F."/>
            <person name="Chertkov O."/>
            <person name="Davenport K."/>
            <person name="Tapia R."/>
            <person name="Han C."/>
            <person name="Goodwin L."/>
            <person name="Pitluck S."/>
            <person name="Liolios K."/>
            <person name="Mavromatis K."/>
            <person name="Ivanova N."/>
            <person name="Mikhailova N."/>
            <person name="Pati A."/>
            <person name="Chen A."/>
            <person name="Palaniappan K."/>
            <person name="Land M."/>
            <person name="Hauser L."/>
            <person name="Chang Y.J."/>
            <person name="Jeffries C.D."/>
            <person name="Detter J.C."/>
            <person name="Brambilla E."/>
            <person name="Kannan K.P."/>
            <person name="Djao O.D."/>
            <person name="Rohde M."/>
            <person name="Pukall R."/>
            <person name="Spring S."/>
            <person name="Goker M."/>
            <person name="Sikorski J."/>
            <person name="Woyke T."/>
            <person name="Bristow J."/>
            <person name="Eisen J.A."/>
            <person name="Markowitz V."/>
            <person name="Hugenholtz P."/>
            <person name="Kyrpides N.C."/>
            <person name="Klenk H.P."/>
        </authorList>
    </citation>
    <scope>NUCLEOTIDE SEQUENCE [LARGE SCALE GENOMIC DNA]</scope>
    <source>
        <strain evidence="3">ATCC 33891 / DSM 2032 / 1pr3</strain>
    </source>
</reference>
<dbReference type="RefSeq" id="WP_015723321.1">
    <property type="nucleotide sequence ID" value="NC_014972.1"/>
</dbReference>
<gene>
    <name evidence="2" type="ordered locus">Despr_0600</name>
</gene>
<keyword evidence="1" id="KW-0472">Membrane</keyword>
<feature type="transmembrane region" description="Helical" evidence="1">
    <location>
        <begin position="70"/>
        <end position="88"/>
    </location>
</feature>
<feature type="transmembrane region" description="Helical" evidence="1">
    <location>
        <begin position="12"/>
        <end position="31"/>
    </location>
</feature>
<evidence type="ECO:0000256" key="1">
    <source>
        <dbReference type="SAM" id="Phobius"/>
    </source>
</evidence>
<sequence>MANIEVPAPFKALLSGWSLIVVVLSVAGYSFRWNYYYNFGLQSLVLSAPLESLPVYAIEIARNPRFFIDLLQLGLVYLLPCQLTLLALRRAADVENEKIRTATRFVVHALALDKPLLVDALLALLLLIVAFQAGGEAGYRAYLTNAAEGTSRLPKVTVISRIDSKLPFIGCNTSTFKKSDPSMTPRFVGEPSVIDSLMAGKACTSEQWSWRLLLRDEKFVYLFATVKDPKERPETLVLPNSEDITLVFR</sequence>
<dbReference type="AlphaFoldDB" id="A0A7U3YJZ2"/>
<dbReference type="Proteomes" id="UP000006365">
    <property type="component" value="Chromosome"/>
</dbReference>
<organism evidence="2 3">
    <name type="scientific">Desulfobulbus propionicus (strain ATCC 33891 / DSM 2032 / VKM B-1956 / 1pr3)</name>
    <dbReference type="NCBI Taxonomy" id="577650"/>
    <lineage>
        <taxon>Bacteria</taxon>
        <taxon>Pseudomonadati</taxon>
        <taxon>Thermodesulfobacteriota</taxon>
        <taxon>Desulfobulbia</taxon>
        <taxon>Desulfobulbales</taxon>
        <taxon>Desulfobulbaceae</taxon>
        <taxon>Desulfobulbus</taxon>
    </lineage>
</organism>
<accession>A0A7U3YJZ2</accession>
<name>A0A7U3YJZ2_DESPD</name>
<evidence type="ECO:0000313" key="2">
    <source>
        <dbReference type="EMBL" id="ADW16776.1"/>
    </source>
</evidence>
<keyword evidence="1" id="KW-0812">Transmembrane</keyword>
<evidence type="ECO:0000313" key="3">
    <source>
        <dbReference type="Proteomes" id="UP000006365"/>
    </source>
</evidence>
<dbReference type="EMBL" id="CP002364">
    <property type="protein sequence ID" value="ADW16776.1"/>
    <property type="molecule type" value="Genomic_DNA"/>
</dbReference>
<proteinExistence type="predicted"/>
<feature type="transmembrane region" description="Helical" evidence="1">
    <location>
        <begin position="116"/>
        <end position="134"/>
    </location>
</feature>